<dbReference type="FunFam" id="1.10.10.10:FF:000001">
    <property type="entry name" value="LysR family transcriptional regulator"/>
    <property type="match status" value="1"/>
</dbReference>
<dbReference type="PROSITE" id="PS50931">
    <property type="entry name" value="HTH_LYSR"/>
    <property type="match status" value="1"/>
</dbReference>
<dbReference type="SUPFAM" id="SSF53850">
    <property type="entry name" value="Periplasmic binding protein-like II"/>
    <property type="match status" value="1"/>
</dbReference>
<gene>
    <name evidence="6" type="ORF">FHW18_005085</name>
</gene>
<keyword evidence="4" id="KW-0804">Transcription</keyword>
<dbReference type="InterPro" id="IPR036390">
    <property type="entry name" value="WH_DNA-bd_sf"/>
</dbReference>
<proteinExistence type="inferred from homology"/>
<dbReference type="Gene3D" id="3.40.190.10">
    <property type="entry name" value="Periplasmic binding protein-like II"/>
    <property type="match status" value="2"/>
</dbReference>
<keyword evidence="3 6" id="KW-0238">DNA-binding</keyword>
<dbReference type="PANTHER" id="PTHR30346">
    <property type="entry name" value="TRANSCRIPTIONAL DUAL REGULATOR HCAR-RELATED"/>
    <property type="match status" value="1"/>
</dbReference>
<evidence type="ECO:0000256" key="1">
    <source>
        <dbReference type="ARBA" id="ARBA00009437"/>
    </source>
</evidence>
<dbReference type="GO" id="GO:0003677">
    <property type="term" value="F:DNA binding"/>
    <property type="evidence" value="ECO:0007669"/>
    <property type="project" value="UniProtKB-KW"/>
</dbReference>
<dbReference type="PANTHER" id="PTHR30346:SF17">
    <property type="entry name" value="LYSR FAMILY TRANSCRIPTIONAL REGULATOR"/>
    <property type="match status" value="1"/>
</dbReference>
<name>A0A7Y9IZ13_9BURK</name>
<dbReference type="SUPFAM" id="SSF46785">
    <property type="entry name" value="Winged helix' DNA-binding domain"/>
    <property type="match status" value="1"/>
</dbReference>
<evidence type="ECO:0000256" key="2">
    <source>
        <dbReference type="ARBA" id="ARBA00023015"/>
    </source>
</evidence>
<evidence type="ECO:0000313" key="6">
    <source>
        <dbReference type="EMBL" id="NYE85766.1"/>
    </source>
</evidence>
<dbReference type="InterPro" id="IPR005119">
    <property type="entry name" value="LysR_subst-bd"/>
</dbReference>
<evidence type="ECO:0000313" key="7">
    <source>
        <dbReference type="Proteomes" id="UP000542125"/>
    </source>
</evidence>
<sequence>MDLRRVRYFVVLAETLHFGRAAVRLNMSQPPLSHQIRVLEDELGARLFERSNRHVDLTPAGQALLPEARALLAQADRAASIVARVQRGEIGELRVGFTSGAALTQVIPQLILAYRQKLPGVHLRIEELTTQEQLTAMLERRLDIAFIRGTEAPDLPDFLQATRLFQDALVAALPPQHPRADSLRPFSVSALSDEAFVMYPSDGGTGVYLQIMALCQRAGFAPRVVQEARTAATIVGLVASGLGIALVPESFRSIEASGVTFRPLREPEAKSAMWLISRTGKDVSMQEKAFHDIAGVGRRGK</sequence>
<dbReference type="GO" id="GO:0003700">
    <property type="term" value="F:DNA-binding transcription factor activity"/>
    <property type="evidence" value="ECO:0007669"/>
    <property type="project" value="InterPro"/>
</dbReference>
<dbReference type="Proteomes" id="UP000542125">
    <property type="component" value="Unassembled WGS sequence"/>
</dbReference>
<reference evidence="6 7" key="1">
    <citation type="submission" date="2020-07" db="EMBL/GenBank/DDBJ databases">
        <title>Genomic Encyclopedia of Type Strains, Phase IV (KMG-V): Genome sequencing to study the core and pangenomes of soil and plant-associated prokaryotes.</title>
        <authorList>
            <person name="Whitman W."/>
        </authorList>
    </citation>
    <scope>NUCLEOTIDE SEQUENCE [LARGE SCALE GENOMIC DNA]</scope>
    <source>
        <strain evidence="6 7">SAS40</strain>
    </source>
</reference>
<dbReference type="AlphaFoldDB" id="A0A7Y9IZ13"/>
<evidence type="ECO:0000256" key="3">
    <source>
        <dbReference type="ARBA" id="ARBA00023125"/>
    </source>
</evidence>
<dbReference type="EMBL" id="JACBYR010000003">
    <property type="protein sequence ID" value="NYE85766.1"/>
    <property type="molecule type" value="Genomic_DNA"/>
</dbReference>
<keyword evidence="2" id="KW-0805">Transcription regulation</keyword>
<feature type="domain" description="HTH lysR-type" evidence="5">
    <location>
        <begin position="1"/>
        <end position="58"/>
    </location>
</feature>
<dbReference type="CDD" id="cd08414">
    <property type="entry name" value="PBP2_LTTR_aromatics_like"/>
    <property type="match status" value="1"/>
</dbReference>
<organism evidence="6 7">
    <name type="scientific">Pigmentiphaga litoralis</name>
    <dbReference type="NCBI Taxonomy" id="516702"/>
    <lineage>
        <taxon>Bacteria</taxon>
        <taxon>Pseudomonadati</taxon>
        <taxon>Pseudomonadota</taxon>
        <taxon>Betaproteobacteria</taxon>
        <taxon>Burkholderiales</taxon>
        <taxon>Alcaligenaceae</taxon>
        <taxon>Pigmentiphaga</taxon>
    </lineage>
</organism>
<comment type="caution">
    <text evidence="6">The sequence shown here is derived from an EMBL/GenBank/DDBJ whole genome shotgun (WGS) entry which is preliminary data.</text>
</comment>
<accession>A0A7Y9IZ13</accession>
<evidence type="ECO:0000259" key="5">
    <source>
        <dbReference type="PROSITE" id="PS50931"/>
    </source>
</evidence>
<dbReference type="PRINTS" id="PR00039">
    <property type="entry name" value="HTHLYSR"/>
</dbReference>
<dbReference type="Pfam" id="PF03466">
    <property type="entry name" value="LysR_substrate"/>
    <property type="match status" value="1"/>
</dbReference>
<protein>
    <submittedName>
        <fullName evidence="6">DNA-binding transcriptional LysR family regulator</fullName>
    </submittedName>
</protein>
<dbReference type="InterPro" id="IPR036388">
    <property type="entry name" value="WH-like_DNA-bd_sf"/>
</dbReference>
<keyword evidence="7" id="KW-1185">Reference proteome</keyword>
<comment type="similarity">
    <text evidence="1">Belongs to the LysR transcriptional regulatory family.</text>
</comment>
<dbReference type="Pfam" id="PF00126">
    <property type="entry name" value="HTH_1"/>
    <property type="match status" value="1"/>
</dbReference>
<evidence type="ECO:0000256" key="4">
    <source>
        <dbReference type="ARBA" id="ARBA00023163"/>
    </source>
</evidence>
<dbReference type="Gene3D" id="1.10.10.10">
    <property type="entry name" value="Winged helix-like DNA-binding domain superfamily/Winged helix DNA-binding domain"/>
    <property type="match status" value="1"/>
</dbReference>
<dbReference type="GO" id="GO:0032993">
    <property type="term" value="C:protein-DNA complex"/>
    <property type="evidence" value="ECO:0007669"/>
    <property type="project" value="TreeGrafter"/>
</dbReference>
<dbReference type="RefSeq" id="WP_179590148.1">
    <property type="nucleotide sequence ID" value="NZ_JACBYR010000003.1"/>
</dbReference>
<dbReference type="InterPro" id="IPR000847">
    <property type="entry name" value="LysR_HTH_N"/>
</dbReference>